<dbReference type="EMBL" id="PQIB02000003">
    <property type="protein sequence ID" value="RLN28113.1"/>
    <property type="molecule type" value="Genomic_DNA"/>
</dbReference>
<organism evidence="3 4">
    <name type="scientific">Panicum miliaceum</name>
    <name type="common">Proso millet</name>
    <name type="synonym">Broomcorn millet</name>
    <dbReference type="NCBI Taxonomy" id="4540"/>
    <lineage>
        <taxon>Eukaryota</taxon>
        <taxon>Viridiplantae</taxon>
        <taxon>Streptophyta</taxon>
        <taxon>Embryophyta</taxon>
        <taxon>Tracheophyta</taxon>
        <taxon>Spermatophyta</taxon>
        <taxon>Magnoliopsida</taxon>
        <taxon>Liliopsida</taxon>
        <taxon>Poales</taxon>
        <taxon>Poaceae</taxon>
        <taxon>PACMAD clade</taxon>
        <taxon>Panicoideae</taxon>
        <taxon>Panicodae</taxon>
        <taxon>Paniceae</taxon>
        <taxon>Panicinae</taxon>
        <taxon>Panicum</taxon>
        <taxon>Panicum sect. Panicum</taxon>
    </lineage>
</organism>
<evidence type="ECO:0000313" key="4">
    <source>
        <dbReference type="Proteomes" id="UP000275267"/>
    </source>
</evidence>
<feature type="domain" description="Subtilisin-like protease fibronectin type-III" evidence="2">
    <location>
        <begin position="56"/>
        <end position="122"/>
    </location>
</feature>
<proteinExistence type="predicted"/>
<feature type="region of interest" description="Disordered" evidence="1">
    <location>
        <begin position="31"/>
        <end position="66"/>
    </location>
</feature>
<evidence type="ECO:0000256" key="1">
    <source>
        <dbReference type="SAM" id="MobiDB-lite"/>
    </source>
</evidence>
<sequence>MPAPLPRWRGKCEEPAGEGGDVCNRKVVRMGYYTEPPPSGAGDGRRDHSEPDGDERRSHTRQVHGGRQVWAEVLPSALDFGGLHDKRSFTVELNWDAGKTAHAEGSLKWVSATHVVRIPIVIF</sequence>
<dbReference type="STRING" id="4540.A0A3L6SUR2"/>
<feature type="compositionally biased region" description="Basic and acidic residues" evidence="1">
    <location>
        <begin position="43"/>
        <end position="57"/>
    </location>
</feature>
<keyword evidence="4" id="KW-1185">Reference proteome</keyword>
<evidence type="ECO:0000259" key="2">
    <source>
        <dbReference type="Pfam" id="PF17766"/>
    </source>
</evidence>
<dbReference type="AlphaFoldDB" id="A0A3L6SUR2"/>
<name>A0A3L6SUR2_PANMI</name>
<accession>A0A3L6SUR2</accession>
<dbReference type="OrthoDB" id="206201at2759"/>
<feature type="region of interest" description="Disordered" evidence="1">
    <location>
        <begin position="1"/>
        <end position="20"/>
    </location>
</feature>
<evidence type="ECO:0000313" key="3">
    <source>
        <dbReference type="EMBL" id="RLN28113.1"/>
    </source>
</evidence>
<dbReference type="Gene3D" id="2.60.40.2310">
    <property type="match status" value="1"/>
</dbReference>
<dbReference type="Pfam" id="PF17766">
    <property type="entry name" value="fn3_6"/>
    <property type="match status" value="1"/>
</dbReference>
<gene>
    <name evidence="3" type="ORF">C2845_PM05G13350</name>
</gene>
<protein>
    <recommendedName>
        <fullName evidence="2">Subtilisin-like protease fibronectin type-III domain-containing protein</fullName>
    </recommendedName>
</protein>
<dbReference type="InterPro" id="IPR041469">
    <property type="entry name" value="Subtilisin-like_FN3"/>
</dbReference>
<dbReference type="Proteomes" id="UP000275267">
    <property type="component" value="Unassembled WGS sequence"/>
</dbReference>
<comment type="caution">
    <text evidence="3">The sequence shown here is derived from an EMBL/GenBank/DDBJ whole genome shotgun (WGS) entry which is preliminary data.</text>
</comment>
<reference evidence="4" key="1">
    <citation type="journal article" date="2019" name="Nat. Commun.">
        <title>The genome of broomcorn millet.</title>
        <authorList>
            <person name="Zou C."/>
            <person name="Miki D."/>
            <person name="Li D."/>
            <person name="Tang Q."/>
            <person name="Xiao L."/>
            <person name="Rajput S."/>
            <person name="Deng P."/>
            <person name="Jia W."/>
            <person name="Huang R."/>
            <person name="Zhang M."/>
            <person name="Sun Y."/>
            <person name="Hu J."/>
            <person name="Fu X."/>
            <person name="Schnable P.S."/>
            <person name="Li F."/>
            <person name="Zhang H."/>
            <person name="Feng B."/>
            <person name="Zhu X."/>
            <person name="Liu R."/>
            <person name="Schnable J.C."/>
            <person name="Zhu J.-K."/>
            <person name="Zhang H."/>
        </authorList>
    </citation>
    <scope>NUCLEOTIDE SEQUENCE [LARGE SCALE GENOMIC DNA]</scope>
</reference>